<keyword evidence="7" id="KW-0175">Coiled coil</keyword>
<dbReference type="InterPro" id="IPR050613">
    <property type="entry name" value="Sec_Metabolite_Reg"/>
</dbReference>
<feature type="coiled-coil region" evidence="7">
    <location>
        <begin position="54"/>
        <end position="84"/>
    </location>
</feature>
<dbReference type="Gene3D" id="4.10.240.10">
    <property type="entry name" value="Zn(2)-C6 fungal-type DNA-binding domain"/>
    <property type="match status" value="1"/>
</dbReference>
<dbReference type="OrthoDB" id="3989227at2759"/>
<dbReference type="Proteomes" id="UP000184383">
    <property type="component" value="Unassembled WGS sequence"/>
</dbReference>
<gene>
    <name evidence="9" type="ORF">ASPWEDRAFT_60022</name>
</gene>
<dbReference type="GeneID" id="63754339"/>
<evidence type="ECO:0000256" key="4">
    <source>
        <dbReference type="ARBA" id="ARBA00023125"/>
    </source>
</evidence>
<dbReference type="EMBL" id="KV878212">
    <property type="protein sequence ID" value="OJJ35826.1"/>
    <property type="molecule type" value="Genomic_DNA"/>
</dbReference>
<dbReference type="InterPro" id="IPR007219">
    <property type="entry name" value="XnlR_reg_dom"/>
</dbReference>
<evidence type="ECO:0000313" key="9">
    <source>
        <dbReference type="EMBL" id="OJJ35826.1"/>
    </source>
</evidence>
<keyword evidence="2" id="KW-0479">Metal-binding</keyword>
<dbReference type="SMART" id="SM00066">
    <property type="entry name" value="GAL4"/>
    <property type="match status" value="1"/>
</dbReference>
<dbReference type="CDD" id="cd12148">
    <property type="entry name" value="fungal_TF_MHR"/>
    <property type="match status" value="1"/>
</dbReference>
<dbReference type="InterPro" id="IPR001138">
    <property type="entry name" value="Zn2Cys6_DnaBD"/>
</dbReference>
<evidence type="ECO:0000256" key="5">
    <source>
        <dbReference type="ARBA" id="ARBA00023163"/>
    </source>
</evidence>
<dbReference type="AlphaFoldDB" id="A0A1L9RLL3"/>
<sequence>MANNPSKPRSCHRCNQKKIRCDKTCPCQHCIQSDTDCIFPPPGRAPRQRKRPLKAELNARLRDLEQEVQRLNTADDDIVQSEQDEQIDPTRATINQEERQFGRLISGDRSSRYISHQALTSLGDQINELKDILDSSEDESDQEEYHSPFILGYHSLAESLSEYHPDSITSQQLWKVYEANVSPLLPIFHIPTLRMLMRKASTNSEHLDKVSEALVFAVYYSAVTSMKPDDCQSFLGHDKTSIVQHYRFATEQALSRADFVHARSIQILQAMLLFLNCIRDTELVWVMTGMIHRLAQRLGLHRDGSNFGLSPFETEIRRRLWWHIYLLDTVSTEYNAINMQIPPGGYDTRLPLNINDEEMCPDSAEITERVGFTSMTFFLIRCEITIMFRQLQQSPSPSLDEYETSLNDISAKLENRHLQFCNLSIPIQWASATIARIALARAWLIPHFSAIDTAIFQEKRDKLLITATEVVEFAYLLETNENTAQWSWFFEGFVQWHAFAFVLSELCVRPICPITERAWGVAQMAYAAWEGRMQNGMFWKPISKLMKKVTTMRGSGEDTTMMFNDILAEMGLALT</sequence>
<dbReference type="PROSITE" id="PS50048">
    <property type="entry name" value="ZN2_CY6_FUNGAL_2"/>
    <property type="match status" value="1"/>
</dbReference>
<evidence type="ECO:0000313" key="10">
    <source>
        <dbReference type="Proteomes" id="UP000184383"/>
    </source>
</evidence>
<keyword evidence="5" id="KW-0804">Transcription</keyword>
<dbReference type="GO" id="GO:0006351">
    <property type="term" value="P:DNA-templated transcription"/>
    <property type="evidence" value="ECO:0007669"/>
    <property type="project" value="InterPro"/>
</dbReference>
<proteinExistence type="predicted"/>
<evidence type="ECO:0000256" key="6">
    <source>
        <dbReference type="ARBA" id="ARBA00023242"/>
    </source>
</evidence>
<dbReference type="SMART" id="SM00906">
    <property type="entry name" value="Fungal_trans"/>
    <property type="match status" value="1"/>
</dbReference>
<evidence type="ECO:0000256" key="7">
    <source>
        <dbReference type="SAM" id="Coils"/>
    </source>
</evidence>
<dbReference type="SUPFAM" id="SSF57701">
    <property type="entry name" value="Zn2/Cys6 DNA-binding domain"/>
    <property type="match status" value="1"/>
</dbReference>
<name>A0A1L9RLL3_ASPWE</name>
<dbReference type="PANTHER" id="PTHR31001:SF50">
    <property type="entry name" value="ZN(II)2CYS6 TRANSCRIPTION FACTOR (EUROFUNG)"/>
    <property type="match status" value="1"/>
</dbReference>
<dbReference type="VEuPathDB" id="FungiDB:ASPWEDRAFT_60022"/>
<evidence type="ECO:0000256" key="3">
    <source>
        <dbReference type="ARBA" id="ARBA00023015"/>
    </source>
</evidence>
<dbReference type="STRING" id="1073089.A0A1L9RLL3"/>
<keyword evidence="6" id="KW-0539">Nucleus</keyword>
<evidence type="ECO:0000259" key="8">
    <source>
        <dbReference type="PROSITE" id="PS50048"/>
    </source>
</evidence>
<dbReference type="Pfam" id="PF04082">
    <property type="entry name" value="Fungal_trans"/>
    <property type="match status" value="1"/>
</dbReference>
<dbReference type="GO" id="GO:0003677">
    <property type="term" value="F:DNA binding"/>
    <property type="evidence" value="ECO:0007669"/>
    <property type="project" value="UniProtKB-KW"/>
</dbReference>
<reference evidence="10" key="1">
    <citation type="journal article" date="2017" name="Genome Biol.">
        <title>Comparative genomics reveals high biological diversity and specific adaptations in the industrially and medically important fungal genus Aspergillus.</title>
        <authorList>
            <person name="de Vries R.P."/>
            <person name="Riley R."/>
            <person name="Wiebenga A."/>
            <person name="Aguilar-Osorio G."/>
            <person name="Amillis S."/>
            <person name="Uchima C.A."/>
            <person name="Anderluh G."/>
            <person name="Asadollahi M."/>
            <person name="Askin M."/>
            <person name="Barry K."/>
            <person name="Battaglia E."/>
            <person name="Bayram O."/>
            <person name="Benocci T."/>
            <person name="Braus-Stromeyer S.A."/>
            <person name="Caldana C."/>
            <person name="Canovas D."/>
            <person name="Cerqueira G.C."/>
            <person name="Chen F."/>
            <person name="Chen W."/>
            <person name="Choi C."/>
            <person name="Clum A."/>
            <person name="Dos Santos R.A."/>
            <person name="Damasio A.R."/>
            <person name="Diallinas G."/>
            <person name="Emri T."/>
            <person name="Fekete E."/>
            <person name="Flipphi M."/>
            <person name="Freyberg S."/>
            <person name="Gallo A."/>
            <person name="Gournas C."/>
            <person name="Habgood R."/>
            <person name="Hainaut M."/>
            <person name="Harispe M.L."/>
            <person name="Henrissat B."/>
            <person name="Hilden K.S."/>
            <person name="Hope R."/>
            <person name="Hossain A."/>
            <person name="Karabika E."/>
            <person name="Karaffa L."/>
            <person name="Karanyi Z."/>
            <person name="Krasevec N."/>
            <person name="Kuo A."/>
            <person name="Kusch H."/>
            <person name="LaButti K."/>
            <person name="Lagendijk E.L."/>
            <person name="Lapidus A."/>
            <person name="Levasseur A."/>
            <person name="Lindquist E."/>
            <person name="Lipzen A."/>
            <person name="Logrieco A.F."/>
            <person name="MacCabe A."/>
            <person name="Maekelae M.R."/>
            <person name="Malavazi I."/>
            <person name="Melin P."/>
            <person name="Meyer V."/>
            <person name="Mielnichuk N."/>
            <person name="Miskei M."/>
            <person name="Molnar A.P."/>
            <person name="Mule G."/>
            <person name="Ngan C.Y."/>
            <person name="Orejas M."/>
            <person name="Orosz E."/>
            <person name="Ouedraogo J.P."/>
            <person name="Overkamp K.M."/>
            <person name="Park H.-S."/>
            <person name="Perrone G."/>
            <person name="Piumi F."/>
            <person name="Punt P.J."/>
            <person name="Ram A.F."/>
            <person name="Ramon A."/>
            <person name="Rauscher S."/>
            <person name="Record E."/>
            <person name="Riano-Pachon D.M."/>
            <person name="Robert V."/>
            <person name="Roehrig J."/>
            <person name="Ruller R."/>
            <person name="Salamov A."/>
            <person name="Salih N.S."/>
            <person name="Samson R.A."/>
            <person name="Sandor E."/>
            <person name="Sanguinetti M."/>
            <person name="Schuetze T."/>
            <person name="Sepcic K."/>
            <person name="Shelest E."/>
            <person name="Sherlock G."/>
            <person name="Sophianopoulou V."/>
            <person name="Squina F.M."/>
            <person name="Sun H."/>
            <person name="Susca A."/>
            <person name="Todd R.B."/>
            <person name="Tsang A."/>
            <person name="Unkles S.E."/>
            <person name="van de Wiele N."/>
            <person name="van Rossen-Uffink D."/>
            <person name="Oliveira J.V."/>
            <person name="Vesth T.C."/>
            <person name="Visser J."/>
            <person name="Yu J.-H."/>
            <person name="Zhou M."/>
            <person name="Andersen M.R."/>
            <person name="Archer D.B."/>
            <person name="Baker S.E."/>
            <person name="Benoit I."/>
            <person name="Brakhage A.A."/>
            <person name="Braus G.H."/>
            <person name="Fischer R."/>
            <person name="Frisvad J.C."/>
            <person name="Goldman G.H."/>
            <person name="Houbraken J."/>
            <person name="Oakley B."/>
            <person name="Pocsi I."/>
            <person name="Scazzocchio C."/>
            <person name="Seiboth B."/>
            <person name="vanKuyk P.A."/>
            <person name="Wortman J."/>
            <person name="Dyer P.S."/>
            <person name="Grigoriev I.V."/>
        </authorList>
    </citation>
    <scope>NUCLEOTIDE SEQUENCE [LARGE SCALE GENOMIC DNA]</scope>
    <source>
        <strain evidence="10">DTO 134E9</strain>
    </source>
</reference>
<dbReference type="PANTHER" id="PTHR31001">
    <property type="entry name" value="UNCHARACTERIZED TRANSCRIPTIONAL REGULATORY PROTEIN"/>
    <property type="match status" value="1"/>
</dbReference>
<keyword evidence="10" id="KW-1185">Reference proteome</keyword>
<dbReference type="RefSeq" id="XP_040689502.1">
    <property type="nucleotide sequence ID" value="XM_040838491.1"/>
</dbReference>
<dbReference type="GO" id="GO:0000981">
    <property type="term" value="F:DNA-binding transcription factor activity, RNA polymerase II-specific"/>
    <property type="evidence" value="ECO:0007669"/>
    <property type="project" value="InterPro"/>
</dbReference>
<keyword evidence="3" id="KW-0805">Transcription regulation</keyword>
<dbReference type="GO" id="GO:0008270">
    <property type="term" value="F:zinc ion binding"/>
    <property type="evidence" value="ECO:0007669"/>
    <property type="project" value="InterPro"/>
</dbReference>
<evidence type="ECO:0000256" key="2">
    <source>
        <dbReference type="ARBA" id="ARBA00022723"/>
    </source>
</evidence>
<dbReference type="CDD" id="cd00067">
    <property type="entry name" value="GAL4"/>
    <property type="match status" value="1"/>
</dbReference>
<dbReference type="Pfam" id="PF00172">
    <property type="entry name" value="Zn_clus"/>
    <property type="match status" value="1"/>
</dbReference>
<feature type="domain" description="Zn(2)-C6 fungal-type" evidence="8">
    <location>
        <begin position="10"/>
        <end position="39"/>
    </location>
</feature>
<organism evidence="9 10">
    <name type="scientific">Aspergillus wentii DTO 134E9</name>
    <dbReference type="NCBI Taxonomy" id="1073089"/>
    <lineage>
        <taxon>Eukaryota</taxon>
        <taxon>Fungi</taxon>
        <taxon>Dikarya</taxon>
        <taxon>Ascomycota</taxon>
        <taxon>Pezizomycotina</taxon>
        <taxon>Eurotiomycetes</taxon>
        <taxon>Eurotiomycetidae</taxon>
        <taxon>Eurotiales</taxon>
        <taxon>Aspergillaceae</taxon>
        <taxon>Aspergillus</taxon>
        <taxon>Aspergillus subgen. Cremei</taxon>
    </lineage>
</organism>
<keyword evidence="4" id="KW-0238">DNA-binding</keyword>
<dbReference type="GO" id="GO:0005634">
    <property type="term" value="C:nucleus"/>
    <property type="evidence" value="ECO:0007669"/>
    <property type="project" value="UniProtKB-SubCell"/>
</dbReference>
<dbReference type="InterPro" id="IPR036864">
    <property type="entry name" value="Zn2-C6_fun-type_DNA-bd_sf"/>
</dbReference>
<protein>
    <recommendedName>
        <fullName evidence="8">Zn(2)-C6 fungal-type domain-containing protein</fullName>
    </recommendedName>
</protein>
<comment type="subcellular location">
    <subcellularLocation>
        <location evidence="1">Nucleus</location>
    </subcellularLocation>
</comment>
<accession>A0A1L9RLL3</accession>
<evidence type="ECO:0000256" key="1">
    <source>
        <dbReference type="ARBA" id="ARBA00004123"/>
    </source>
</evidence>